<evidence type="ECO:0000256" key="1">
    <source>
        <dbReference type="SAM" id="Coils"/>
    </source>
</evidence>
<feature type="transmembrane region" description="Helical" evidence="3">
    <location>
        <begin position="6"/>
        <end position="27"/>
    </location>
</feature>
<reference evidence="4 5" key="1">
    <citation type="submission" date="2019-03" db="EMBL/GenBank/DDBJ databases">
        <title>Genomic Encyclopedia of Type Strains, Phase IV (KMG-IV): sequencing the most valuable type-strain genomes for metagenomic binning, comparative biology and taxonomic classification.</title>
        <authorList>
            <person name="Goeker M."/>
        </authorList>
    </citation>
    <scope>NUCLEOTIDE SEQUENCE [LARGE SCALE GENOMIC DNA]</scope>
    <source>
        <strain evidence="4 5">DSM 19345</strain>
    </source>
</reference>
<feature type="coiled-coil region" evidence="1">
    <location>
        <begin position="155"/>
        <end position="189"/>
    </location>
</feature>
<dbReference type="EMBL" id="SMAK01000001">
    <property type="protein sequence ID" value="TCT13393.1"/>
    <property type="molecule type" value="Genomic_DNA"/>
</dbReference>
<dbReference type="AlphaFoldDB" id="A0A4R3MJ81"/>
<keyword evidence="1" id="KW-0175">Coiled coil</keyword>
<keyword evidence="3" id="KW-1133">Transmembrane helix</keyword>
<keyword evidence="3" id="KW-0472">Membrane</keyword>
<keyword evidence="3" id="KW-0812">Transmembrane</keyword>
<dbReference type="OrthoDB" id="7826912at2"/>
<evidence type="ECO:0000256" key="3">
    <source>
        <dbReference type="SAM" id="Phobius"/>
    </source>
</evidence>
<gene>
    <name evidence="4" type="ORF">EDC22_101258</name>
</gene>
<comment type="caution">
    <text evidence="4">The sequence shown here is derived from an EMBL/GenBank/DDBJ whole genome shotgun (WGS) entry which is preliminary data.</text>
</comment>
<name>A0A4R3MJ81_9HYPH</name>
<dbReference type="Proteomes" id="UP000295678">
    <property type="component" value="Unassembled WGS sequence"/>
</dbReference>
<accession>A0A4R3MJ81</accession>
<feature type="compositionally biased region" description="Basic and acidic residues" evidence="2">
    <location>
        <begin position="386"/>
        <end position="396"/>
    </location>
</feature>
<dbReference type="RefSeq" id="WP_132804785.1">
    <property type="nucleotide sequence ID" value="NZ_SMAK01000001.1"/>
</dbReference>
<keyword evidence="5" id="KW-1185">Reference proteome</keyword>
<evidence type="ECO:0000313" key="5">
    <source>
        <dbReference type="Proteomes" id="UP000295678"/>
    </source>
</evidence>
<sequence>MIENLVVFTLGALVALLVVLLIAPTLFRRTARLAERRVRATAPLTMAEIRAEQDLIRADHAVALRKVEIQLDRLKRAAVAGQIELGRREAEVRELQTELQDRRQLVEELENRIEDMSSTILALEKHIAEQTVALKEKQQAISVANDNFRAKAAELEEARAAGQAAREEIASLKRALETAEGRVGELRAALATKSVESEGNASEVDELTGILKQRDRLISALKRRVSRRRDLSRERRRRAMELAGLLAAQRERVAEKTSALSAAELKRMQLEEEIARLGRERSELKSRIADLEAKLEYRDRELARLKVKDGGEATAARAAAQAQLRDNINDLAARITRLAMQSGNEGIRTMVETGAEPLQETEAPGGGKGPSRRGRTTAGRVPVATRVKEADLTPGE</sequence>
<protein>
    <recommendedName>
        <fullName evidence="6">Chromosome segregation ATPase</fullName>
    </recommendedName>
</protein>
<dbReference type="Gene3D" id="1.10.287.1490">
    <property type="match status" value="1"/>
</dbReference>
<proteinExistence type="predicted"/>
<feature type="coiled-coil region" evidence="1">
    <location>
        <begin position="253"/>
        <end position="341"/>
    </location>
</feature>
<evidence type="ECO:0000256" key="2">
    <source>
        <dbReference type="SAM" id="MobiDB-lite"/>
    </source>
</evidence>
<evidence type="ECO:0008006" key="6">
    <source>
        <dbReference type="Google" id="ProtNLM"/>
    </source>
</evidence>
<organism evidence="4 5">
    <name type="scientific">Tepidamorphus gemmatus</name>
    <dbReference type="NCBI Taxonomy" id="747076"/>
    <lineage>
        <taxon>Bacteria</taxon>
        <taxon>Pseudomonadati</taxon>
        <taxon>Pseudomonadota</taxon>
        <taxon>Alphaproteobacteria</taxon>
        <taxon>Hyphomicrobiales</taxon>
        <taxon>Tepidamorphaceae</taxon>
        <taxon>Tepidamorphus</taxon>
    </lineage>
</organism>
<feature type="region of interest" description="Disordered" evidence="2">
    <location>
        <begin position="353"/>
        <end position="396"/>
    </location>
</feature>
<evidence type="ECO:0000313" key="4">
    <source>
        <dbReference type="EMBL" id="TCT13393.1"/>
    </source>
</evidence>
<feature type="coiled-coil region" evidence="1">
    <location>
        <begin position="92"/>
        <end position="126"/>
    </location>
</feature>